<accession>A0ACB8TYC0</accession>
<sequence>MSTVKLPLYTPSDRSPSYAAEPQSGEQRLAVARARARLPIASSLSIPTQASRTVVEGIHISLDRQREEDTPVAIYRQDEIVKGEVSLSDWRDIESVTIALEGDHVVAAVLDIKTRDECVLFSHEHKLWRAGNSLSDCPSKLRFAVPFPSTFEDSKGSSSTPPSFSGRYPGPPIISAYISYSLTVVVTRDTYFHPGDNPERVCSEMIFYRPQSRPPLPAPESGPPFMSIVKLSPEDWCQVTTSVPSHNSGVGAIDCHLFIPAGSTYAFDRPIPFQLQLRAPMNHLLAIQGVMPRNNDTRESVFPSTQTAGPSSLKSFGPRRSLSMLGGLLQKIRSEGQASSWVRVYLQRQISIRIYGRDMSQNIHIGEAELTSMTAPDGENVLVWDGRLECASSPNVVTSGFSTSSVEVKDFIVIHIKPFDPAISPWREHIHAHPVHLATHPYQEDSD</sequence>
<keyword evidence="2" id="KW-1185">Reference proteome</keyword>
<evidence type="ECO:0000313" key="2">
    <source>
        <dbReference type="Proteomes" id="UP001055072"/>
    </source>
</evidence>
<evidence type="ECO:0000313" key="1">
    <source>
        <dbReference type="EMBL" id="KAI0086986.1"/>
    </source>
</evidence>
<reference evidence="1" key="1">
    <citation type="journal article" date="2021" name="Environ. Microbiol.">
        <title>Gene family expansions and transcriptome signatures uncover fungal adaptations to wood decay.</title>
        <authorList>
            <person name="Hage H."/>
            <person name="Miyauchi S."/>
            <person name="Viragh M."/>
            <person name="Drula E."/>
            <person name="Min B."/>
            <person name="Chaduli D."/>
            <person name="Navarro D."/>
            <person name="Favel A."/>
            <person name="Norest M."/>
            <person name="Lesage-Meessen L."/>
            <person name="Balint B."/>
            <person name="Merenyi Z."/>
            <person name="de Eugenio L."/>
            <person name="Morin E."/>
            <person name="Martinez A.T."/>
            <person name="Baldrian P."/>
            <person name="Stursova M."/>
            <person name="Martinez M.J."/>
            <person name="Novotny C."/>
            <person name="Magnuson J.K."/>
            <person name="Spatafora J.W."/>
            <person name="Maurice S."/>
            <person name="Pangilinan J."/>
            <person name="Andreopoulos W."/>
            <person name="LaButti K."/>
            <person name="Hundley H."/>
            <person name="Na H."/>
            <person name="Kuo A."/>
            <person name="Barry K."/>
            <person name="Lipzen A."/>
            <person name="Henrissat B."/>
            <person name="Riley R."/>
            <person name="Ahrendt S."/>
            <person name="Nagy L.G."/>
            <person name="Grigoriev I.V."/>
            <person name="Martin F."/>
            <person name="Rosso M.N."/>
        </authorList>
    </citation>
    <scope>NUCLEOTIDE SEQUENCE</scope>
    <source>
        <strain evidence="1">CBS 384.51</strain>
    </source>
</reference>
<organism evidence="1 2">
    <name type="scientific">Irpex rosettiformis</name>
    <dbReference type="NCBI Taxonomy" id="378272"/>
    <lineage>
        <taxon>Eukaryota</taxon>
        <taxon>Fungi</taxon>
        <taxon>Dikarya</taxon>
        <taxon>Basidiomycota</taxon>
        <taxon>Agaricomycotina</taxon>
        <taxon>Agaricomycetes</taxon>
        <taxon>Polyporales</taxon>
        <taxon>Irpicaceae</taxon>
        <taxon>Irpex</taxon>
    </lineage>
</organism>
<protein>
    <submittedName>
        <fullName evidence="1">Uncharacterized protein</fullName>
    </submittedName>
</protein>
<gene>
    <name evidence="1" type="ORF">BDY19DRAFT_995416</name>
</gene>
<proteinExistence type="predicted"/>
<name>A0ACB8TYC0_9APHY</name>
<dbReference type="EMBL" id="MU274920">
    <property type="protein sequence ID" value="KAI0086986.1"/>
    <property type="molecule type" value="Genomic_DNA"/>
</dbReference>
<dbReference type="Proteomes" id="UP001055072">
    <property type="component" value="Unassembled WGS sequence"/>
</dbReference>
<comment type="caution">
    <text evidence="1">The sequence shown here is derived from an EMBL/GenBank/DDBJ whole genome shotgun (WGS) entry which is preliminary data.</text>
</comment>